<gene>
    <name evidence="2" type="ORF">ABVK25_007936</name>
</gene>
<feature type="chain" id="PRO_5045441660" evidence="1">
    <location>
        <begin position="26"/>
        <end position="365"/>
    </location>
</feature>
<reference evidence="2 3" key="1">
    <citation type="submission" date="2024-09" db="EMBL/GenBank/DDBJ databases">
        <title>Rethinking Asexuality: The Enigmatic Case of Functional Sexual Genes in Lepraria (Stereocaulaceae).</title>
        <authorList>
            <person name="Doellman M."/>
            <person name="Sun Y."/>
            <person name="Barcenas-Pena A."/>
            <person name="Lumbsch H.T."/>
            <person name="Grewe F."/>
        </authorList>
    </citation>
    <scope>NUCLEOTIDE SEQUENCE [LARGE SCALE GENOMIC DNA]</scope>
    <source>
        <strain evidence="2 3">Grewe 0041</strain>
    </source>
</reference>
<evidence type="ECO:0000313" key="2">
    <source>
        <dbReference type="EMBL" id="KAL2051780.1"/>
    </source>
</evidence>
<accession>A0ABR4B2H8</accession>
<proteinExistence type="predicted"/>
<evidence type="ECO:0000256" key="1">
    <source>
        <dbReference type="SAM" id="SignalP"/>
    </source>
</evidence>
<protein>
    <submittedName>
        <fullName evidence="2">Uncharacterized protein</fullName>
    </submittedName>
</protein>
<dbReference type="Proteomes" id="UP001590951">
    <property type="component" value="Unassembled WGS sequence"/>
</dbReference>
<dbReference type="EMBL" id="JBHFEH010000032">
    <property type="protein sequence ID" value="KAL2051780.1"/>
    <property type="molecule type" value="Genomic_DNA"/>
</dbReference>
<organism evidence="2 3">
    <name type="scientific">Lepraria finkii</name>
    <dbReference type="NCBI Taxonomy" id="1340010"/>
    <lineage>
        <taxon>Eukaryota</taxon>
        <taxon>Fungi</taxon>
        <taxon>Dikarya</taxon>
        <taxon>Ascomycota</taxon>
        <taxon>Pezizomycotina</taxon>
        <taxon>Lecanoromycetes</taxon>
        <taxon>OSLEUM clade</taxon>
        <taxon>Lecanoromycetidae</taxon>
        <taxon>Lecanorales</taxon>
        <taxon>Lecanorineae</taxon>
        <taxon>Stereocaulaceae</taxon>
        <taxon>Lepraria</taxon>
    </lineage>
</organism>
<comment type="caution">
    <text evidence="2">The sequence shown here is derived from an EMBL/GenBank/DDBJ whole genome shotgun (WGS) entry which is preliminary data.</text>
</comment>
<sequence>MHSSTRFLGVWLGLSLFVSNTLVGATEVCRKCSDPHRFDYPGVGFDLTMDYGTSAVYFPNHSVVSIAKIEGSQRYRSLMRSLAKGQNSPNELREDWFSTCHENIKRFIPQSLSKELERWQAPTMPPINAMLLALQAATEAYLDTPLNTSDLVTSSGFSKSNRDLLDLELNRLGLRRTLGGFSSALKAAIFANNMPWNRSYLPGIDETRLVLAVDYSRSALTAGLFIDQNGVLDDHRFLQDVDIGADASLSNLPWSEELLLKRRRLLQEVTSLPVIDAGFELPGRVSKLVLIGDRANDDELLELLEEIVGTGPVARIRDTTQYDSADPIFTAVKGIASLAKQKIDEGEQSCLSWDCKRSWDNWMGL</sequence>
<keyword evidence="1" id="KW-0732">Signal</keyword>
<feature type="signal peptide" evidence="1">
    <location>
        <begin position="1"/>
        <end position="25"/>
    </location>
</feature>
<evidence type="ECO:0000313" key="3">
    <source>
        <dbReference type="Proteomes" id="UP001590951"/>
    </source>
</evidence>
<name>A0ABR4B2H8_9LECA</name>
<keyword evidence="3" id="KW-1185">Reference proteome</keyword>